<reference evidence="7" key="1">
    <citation type="submission" date="2021-02" db="EMBL/GenBank/DDBJ databases">
        <authorList>
            <person name="Nowell W R."/>
        </authorList>
    </citation>
    <scope>NUCLEOTIDE SEQUENCE</scope>
</reference>
<feature type="transmembrane region" description="Helical" evidence="6">
    <location>
        <begin position="69"/>
        <end position="95"/>
    </location>
</feature>
<comment type="subcellular location">
    <subcellularLocation>
        <location evidence="1">Membrane</location>
        <topology evidence="1">Multi-pass membrane protein</topology>
    </subcellularLocation>
</comment>
<sequence>MSKGDMTMINDEIVDDLEDYIADNQVYKNLRRRSASLAFILTIFLPILLFFFNIACTPRRTVVESFQHIYSMIVFDLDCLAIVLGWLLIQSIFFIPIRNKFYQPSDTISSYRRNGIVAFVFSLSGIYLLNWLNIIRASYVYDNIHKILLASMIVSGFISLLLYMKGTGIRHSKQINPIIAFFYGTDIDLTIAGSNLKLFFELRVGLIGWACLNLCFFLKTMELYTYRRLPACMLIVVQQILHALQLIWYEEDHRMNDNRKKETIGFIRIFGSLCWFPFLWCLPCQYLTLVNYPIKNLYIFGSIIVFIIGMFMYRASHNQQETSKKLCKKNVKSMIFNDEFIFLTSNHCCLYRHPYYLSYLLMLMSWSLPCGSASIPWMLPTYYLLVICHKSHSEGLVSH</sequence>
<proteinExistence type="inferred from homology"/>
<comment type="similarity">
    <text evidence="2">Belongs to the ERG4/ERG24 family.</text>
</comment>
<feature type="transmembrane region" description="Helical" evidence="6">
    <location>
        <begin position="35"/>
        <end position="54"/>
    </location>
</feature>
<evidence type="ECO:0000256" key="2">
    <source>
        <dbReference type="ARBA" id="ARBA00005402"/>
    </source>
</evidence>
<dbReference type="AlphaFoldDB" id="A0A813T217"/>
<dbReference type="GO" id="GO:0006695">
    <property type="term" value="P:cholesterol biosynthetic process"/>
    <property type="evidence" value="ECO:0007669"/>
    <property type="project" value="TreeGrafter"/>
</dbReference>
<feature type="transmembrane region" description="Helical" evidence="6">
    <location>
        <begin position="269"/>
        <end position="290"/>
    </location>
</feature>
<dbReference type="PANTHER" id="PTHR21257:SF52">
    <property type="entry name" value="DELTA(14)-STEROL REDUCTASE TM7SF2"/>
    <property type="match status" value="1"/>
</dbReference>
<keyword evidence="4 6" id="KW-1133">Transmembrane helix</keyword>
<protein>
    <submittedName>
        <fullName evidence="7">Uncharacterized protein</fullName>
    </submittedName>
</protein>
<dbReference type="Gene3D" id="1.20.120.1630">
    <property type="match status" value="1"/>
</dbReference>
<dbReference type="InterPro" id="IPR001171">
    <property type="entry name" value="ERG24_DHCR-like"/>
</dbReference>
<dbReference type="Proteomes" id="UP000663864">
    <property type="component" value="Unassembled WGS sequence"/>
</dbReference>
<comment type="caution">
    <text evidence="7">The sequence shown here is derived from an EMBL/GenBank/DDBJ whole genome shotgun (WGS) entry which is preliminary data.</text>
</comment>
<dbReference type="EMBL" id="CAJNOT010000049">
    <property type="protein sequence ID" value="CAF0802921.1"/>
    <property type="molecule type" value="Genomic_DNA"/>
</dbReference>
<feature type="transmembrane region" description="Helical" evidence="6">
    <location>
        <begin position="297"/>
        <end position="316"/>
    </location>
</feature>
<dbReference type="GO" id="GO:0005637">
    <property type="term" value="C:nuclear inner membrane"/>
    <property type="evidence" value="ECO:0007669"/>
    <property type="project" value="TreeGrafter"/>
</dbReference>
<keyword evidence="3 6" id="KW-0812">Transmembrane</keyword>
<feature type="transmembrane region" description="Helical" evidence="6">
    <location>
        <begin position="147"/>
        <end position="163"/>
    </location>
</feature>
<evidence type="ECO:0000256" key="5">
    <source>
        <dbReference type="ARBA" id="ARBA00023136"/>
    </source>
</evidence>
<feature type="transmembrane region" description="Helical" evidence="6">
    <location>
        <begin position="360"/>
        <end position="385"/>
    </location>
</feature>
<gene>
    <name evidence="7" type="ORF">ZHD862_LOCUS2509</name>
</gene>
<organism evidence="7 8">
    <name type="scientific">Rotaria sordida</name>
    <dbReference type="NCBI Taxonomy" id="392033"/>
    <lineage>
        <taxon>Eukaryota</taxon>
        <taxon>Metazoa</taxon>
        <taxon>Spiralia</taxon>
        <taxon>Gnathifera</taxon>
        <taxon>Rotifera</taxon>
        <taxon>Eurotatoria</taxon>
        <taxon>Bdelloidea</taxon>
        <taxon>Philodinida</taxon>
        <taxon>Philodinidae</taxon>
        <taxon>Rotaria</taxon>
    </lineage>
</organism>
<dbReference type="GO" id="GO:0005789">
    <property type="term" value="C:endoplasmic reticulum membrane"/>
    <property type="evidence" value="ECO:0007669"/>
    <property type="project" value="TreeGrafter"/>
</dbReference>
<evidence type="ECO:0000313" key="7">
    <source>
        <dbReference type="EMBL" id="CAF0802921.1"/>
    </source>
</evidence>
<dbReference type="Pfam" id="PF01222">
    <property type="entry name" value="ERG4_ERG24"/>
    <property type="match status" value="1"/>
</dbReference>
<feature type="transmembrane region" description="Helical" evidence="6">
    <location>
        <begin position="198"/>
        <end position="217"/>
    </location>
</feature>
<feature type="transmembrane region" description="Helical" evidence="6">
    <location>
        <begin position="175"/>
        <end position="192"/>
    </location>
</feature>
<evidence type="ECO:0000313" key="8">
    <source>
        <dbReference type="Proteomes" id="UP000663864"/>
    </source>
</evidence>
<accession>A0A813T217</accession>
<name>A0A813T217_9BILA</name>
<evidence type="ECO:0000256" key="3">
    <source>
        <dbReference type="ARBA" id="ARBA00022692"/>
    </source>
</evidence>
<dbReference type="PANTHER" id="PTHR21257">
    <property type="entry name" value="DELTA(14)-STEROL REDUCTASE"/>
    <property type="match status" value="1"/>
</dbReference>
<feature type="transmembrane region" description="Helical" evidence="6">
    <location>
        <begin position="116"/>
        <end position="135"/>
    </location>
</feature>
<evidence type="ECO:0000256" key="4">
    <source>
        <dbReference type="ARBA" id="ARBA00022989"/>
    </source>
</evidence>
<evidence type="ECO:0000256" key="6">
    <source>
        <dbReference type="SAM" id="Phobius"/>
    </source>
</evidence>
<dbReference type="GO" id="GO:0050613">
    <property type="term" value="F:Delta14-sterol reductase activity"/>
    <property type="evidence" value="ECO:0007669"/>
    <property type="project" value="TreeGrafter"/>
</dbReference>
<evidence type="ECO:0000256" key="1">
    <source>
        <dbReference type="ARBA" id="ARBA00004141"/>
    </source>
</evidence>
<keyword evidence="5 6" id="KW-0472">Membrane</keyword>